<feature type="short sequence motif" description="'KMSKS' region" evidence="9">
    <location>
        <begin position="579"/>
        <end position="583"/>
    </location>
</feature>
<dbReference type="InterPro" id="IPR002300">
    <property type="entry name" value="aa-tRNA-synth_Ia"/>
</dbReference>
<dbReference type="InterPro" id="IPR002302">
    <property type="entry name" value="Leu-tRNA-ligase"/>
</dbReference>
<evidence type="ECO:0000259" key="14">
    <source>
        <dbReference type="Pfam" id="PF13603"/>
    </source>
</evidence>
<dbReference type="Gene3D" id="1.10.730.10">
    <property type="entry name" value="Isoleucyl-tRNA Synthetase, Domain 1"/>
    <property type="match status" value="1"/>
</dbReference>
<keyword evidence="16" id="KW-1185">Reference proteome</keyword>
<feature type="binding site" evidence="9">
    <location>
        <position position="582"/>
    </location>
    <ligand>
        <name>ATP</name>
        <dbReference type="ChEBI" id="CHEBI:30616"/>
    </ligand>
</feature>
<dbReference type="CDD" id="cd07958">
    <property type="entry name" value="Anticodon_Ia_Leu_BEm"/>
    <property type="match status" value="1"/>
</dbReference>
<sequence>MENAWQKWNAYGVFNADAASQKKKSYVLSMMPYPSGSIHMGHVRNYVIGDIIARHKKATGHNVLHPIGWDAFGLPAENAAVLNNTNPAVWTAGNIAAMRSQLKRIGLSYDWTRELCTCDASYFSQEQAFFLQMFANGMVYRKEEWVNWDPIDHTVLANEQVIGGKGWRSGALVEKRKLNQWFIRASSYAESLLQGLDELPKWPEKVKSMQRMWIGKSAGVLVDFMLADGGGDLQIFTTKPETLSGASFCALSLSHPIISKKSKVDKALHHFISVHLGDAVAREDMEKYGFDLDFDVINPVNGEKIPVYAANFVLDSYGVGAVFGCPAHDERDHEFAVKYNLPIKKVVESSNDFDYTQGTMVEGVLFAGKSVLEARESMIKYLEKNNLGHRKISYRLRDWGISRQRYWGCPIPIIYCDNCGIVPVPESDLPVELPTDIDLSKTGNHLVNHPTWKHVLCPVCDKMATRETDTFDTFFESSWYFLAFCSEDGYLSQDELMKWMPVDHYIGGIEHAILHLLYARLFCRMMIDIGYKGIPLEPFNSLLTQGMVCHKTFKNANGEWLFPEEAQSYDNVVIGSVEKMSKSKKNVVDPVAILDKYGADTVRLFIVSDTPPEKDLEWSDKGIAGAWRFINKVWDFVFSLNSKPITNESMHDIVKIISMCSVAEYVKIAHKTIRNTTDHLEGMRFNSAIAEIRAFFNVCVKMDVDSIEFFAALFLRLIDPFIPHTTQALWECLGGNSLMCLMEWPVYDPEFVSDSMATVVIQVNGRVRSMIDVAVGSEQSLVYSMAMKEKKVLRFLQGKNVTKVVFIPDKVLNIVVC</sequence>
<evidence type="ECO:0000256" key="5">
    <source>
        <dbReference type="ARBA" id="ARBA00022840"/>
    </source>
</evidence>
<dbReference type="PANTHER" id="PTHR43740:SF2">
    <property type="entry name" value="LEUCINE--TRNA LIGASE, MITOCHONDRIAL"/>
    <property type="match status" value="1"/>
</dbReference>
<evidence type="ECO:0000256" key="3">
    <source>
        <dbReference type="ARBA" id="ARBA00022598"/>
    </source>
</evidence>
<evidence type="ECO:0000256" key="2">
    <source>
        <dbReference type="ARBA" id="ARBA00022490"/>
    </source>
</evidence>
<dbReference type="SUPFAM" id="SSF52374">
    <property type="entry name" value="Nucleotidylyl transferase"/>
    <property type="match status" value="1"/>
</dbReference>
<evidence type="ECO:0000256" key="7">
    <source>
        <dbReference type="ARBA" id="ARBA00023146"/>
    </source>
</evidence>
<dbReference type="NCBIfam" id="TIGR00396">
    <property type="entry name" value="leuS_bact"/>
    <property type="match status" value="1"/>
</dbReference>
<evidence type="ECO:0000256" key="6">
    <source>
        <dbReference type="ARBA" id="ARBA00022917"/>
    </source>
</evidence>
<dbReference type="Gene3D" id="3.40.50.620">
    <property type="entry name" value="HUPs"/>
    <property type="match status" value="2"/>
</dbReference>
<evidence type="ECO:0000256" key="1">
    <source>
        <dbReference type="ARBA" id="ARBA00005594"/>
    </source>
</evidence>
<evidence type="ECO:0000259" key="12">
    <source>
        <dbReference type="Pfam" id="PF08264"/>
    </source>
</evidence>
<dbReference type="InterPro" id="IPR014729">
    <property type="entry name" value="Rossmann-like_a/b/a_fold"/>
</dbReference>
<comment type="catalytic activity">
    <reaction evidence="8 9">
        <text>tRNA(Leu) + L-leucine + ATP = L-leucyl-tRNA(Leu) + AMP + diphosphate</text>
        <dbReference type="Rhea" id="RHEA:11688"/>
        <dbReference type="Rhea" id="RHEA-COMP:9613"/>
        <dbReference type="Rhea" id="RHEA-COMP:9622"/>
        <dbReference type="ChEBI" id="CHEBI:30616"/>
        <dbReference type="ChEBI" id="CHEBI:33019"/>
        <dbReference type="ChEBI" id="CHEBI:57427"/>
        <dbReference type="ChEBI" id="CHEBI:78442"/>
        <dbReference type="ChEBI" id="CHEBI:78494"/>
        <dbReference type="ChEBI" id="CHEBI:456215"/>
        <dbReference type="EC" id="6.1.1.4"/>
    </reaction>
</comment>
<dbReference type="EMBL" id="CAWVOK010000009">
    <property type="protein sequence ID" value="CAK8162529.1"/>
    <property type="molecule type" value="Genomic_DNA"/>
</dbReference>
<dbReference type="Pfam" id="PF09334">
    <property type="entry name" value="tRNA-synt_1g"/>
    <property type="match status" value="1"/>
</dbReference>
<feature type="domain" description="Methionyl/Leucyl tRNA synthetase" evidence="13">
    <location>
        <begin position="26"/>
        <end position="163"/>
    </location>
</feature>
<evidence type="ECO:0000256" key="10">
    <source>
        <dbReference type="RuleBase" id="RU363035"/>
    </source>
</evidence>
<dbReference type="Pfam" id="PF08264">
    <property type="entry name" value="Anticodon_1"/>
    <property type="match status" value="1"/>
</dbReference>
<keyword evidence="3 9" id="KW-0436">Ligase</keyword>
<dbReference type="Pfam" id="PF13603">
    <property type="entry name" value="tRNA-synt_1_2"/>
    <property type="match status" value="1"/>
</dbReference>
<gene>
    <name evidence="9 15" type="primary">leuS</name>
    <name evidence="15" type="ORF">CAXC1_180037</name>
</gene>
<dbReference type="InterPro" id="IPR013155">
    <property type="entry name" value="M/V/L/I-tRNA-synth_anticd-bd"/>
</dbReference>
<evidence type="ECO:0000313" key="16">
    <source>
        <dbReference type="Proteomes" id="UP001314181"/>
    </source>
</evidence>
<dbReference type="InterPro" id="IPR009080">
    <property type="entry name" value="tRNAsynth_Ia_anticodon-bd"/>
</dbReference>
<evidence type="ECO:0000256" key="8">
    <source>
        <dbReference type="ARBA" id="ARBA00047469"/>
    </source>
</evidence>
<evidence type="ECO:0000259" key="11">
    <source>
        <dbReference type="Pfam" id="PF00133"/>
    </source>
</evidence>
<dbReference type="InterPro" id="IPR009008">
    <property type="entry name" value="Val/Leu/Ile-tRNA-synth_edit"/>
</dbReference>
<keyword evidence="7 9" id="KW-0030">Aminoacyl-tRNA synthetase</keyword>
<dbReference type="GO" id="GO:0004823">
    <property type="term" value="F:leucine-tRNA ligase activity"/>
    <property type="evidence" value="ECO:0007669"/>
    <property type="project" value="UniProtKB-EC"/>
</dbReference>
<protein>
    <recommendedName>
        <fullName evidence="9">Leucine--tRNA ligase</fullName>
        <ecNumber evidence="9">6.1.1.4</ecNumber>
    </recommendedName>
    <alternativeName>
        <fullName evidence="9">Leucyl-tRNA synthetase</fullName>
        <shortName evidence="9">LeuRS</shortName>
    </alternativeName>
</protein>
<feature type="domain" description="Methionyl/Valyl/Leucyl/Isoleucyl-tRNA synthetase anticodon-binding" evidence="12">
    <location>
        <begin position="669"/>
        <end position="778"/>
    </location>
</feature>
<keyword evidence="4 9" id="KW-0547">Nucleotide-binding</keyword>
<dbReference type="PROSITE" id="PS00178">
    <property type="entry name" value="AA_TRNA_LIGASE_I"/>
    <property type="match status" value="1"/>
</dbReference>
<feature type="domain" description="Leucyl-tRNA synthetase editing" evidence="14">
    <location>
        <begin position="211"/>
        <end position="382"/>
    </location>
</feature>
<organism evidence="15 16">
    <name type="scientific">Candidatus Xenohaliotis californiensis</name>
    <dbReference type="NCBI Taxonomy" id="84677"/>
    <lineage>
        <taxon>Bacteria</taxon>
        <taxon>Pseudomonadati</taxon>
        <taxon>Pseudomonadota</taxon>
        <taxon>Alphaproteobacteria</taxon>
        <taxon>Rickettsiales</taxon>
        <taxon>Anaplasmataceae</taxon>
        <taxon>Candidatus Xenohaliotis</taxon>
    </lineage>
</organism>
<evidence type="ECO:0000256" key="9">
    <source>
        <dbReference type="HAMAP-Rule" id="MF_00049"/>
    </source>
</evidence>
<proteinExistence type="inferred from homology"/>
<keyword evidence="2 9" id="KW-0963">Cytoplasm</keyword>
<comment type="subcellular location">
    <subcellularLocation>
        <location evidence="9">Cytoplasm</location>
    </subcellularLocation>
</comment>
<evidence type="ECO:0000313" key="15">
    <source>
        <dbReference type="EMBL" id="CAK8162529.1"/>
    </source>
</evidence>
<name>A0ABP0ES10_9RICK</name>
<dbReference type="EC" id="6.1.1.4" evidence="9"/>
<accession>A0ABP0ES10</accession>
<dbReference type="Pfam" id="PF00133">
    <property type="entry name" value="tRNA-synt_1"/>
    <property type="match status" value="2"/>
</dbReference>
<evidence type="ECO:0000259" key="13">
    <source>
        <dbReference type="Pfam" id="PF09334"/>
    </source>
</evidence>
<keyword evidence="5 9" id="KW-0067">ATP-binding</keyword>
<comment type="similarity">
    <text evidence="1 9 10">Belongs to the class-I aminoacyl-tRNA synthetase family.</text>
</comment>
<keyword evidence="6 9" id="KW-0648">Protein biosynthesis</keyword>
<dbReference type="PANTHER" id="PTHR43740">
    <property type="entry name" value="LEUCYL-TRNA SYNTHETASE"/>
    <property type="match status" value="1"/>
</dbReference>
<dbReference type="CDD" id="cd00812">
    <property type="entry name" value="LeuRS_core"/>
    <property type="match status" value="1"/>
</dbReference>
<evidence type="ECO:0000256" key="4">
    <source>
        <dbReference type="ARBA" id="ARBA00022741"/>
    </source>
</evidence>
<dbReference type="SUPFAM" id="SSF50677">
    <property type="entry name" value="ValRS/IleRS/LeuRS editing domain"/>
    <property type="match status" value="1"/>
</dbReference>
<dbReference type="HAMAP" id="MF_00049_B">
    <property type="entry name" value="Leu_tRNA_synth_B"/>
    <property type="match status" value="1"/>
</dbReference>
<dbReference type="InterPro" id="IPR001412">
    <property type="entry name" value="aa-tRNA-synth_I_CS"/>
</dbReference>
<feature type="domain" description="Aminoacyl-tRNA synthetase class Ia" evidence="11">
    <location>
        <begin position="578"/>
        <end position="619"/>
    </location>
</feature>
<dbReference type="InterPro" id="IPR025709">
    <property type="entry name" value="Leu_tRNA-synth_edit"/>
</dbReference>
<feature type="domain" description="Aminoacyl-tRNA synthetase class Ia" evidence="11">
    <location>
        <begin position="396"/>
        <end position="550"/>
    </location>
</feature>
<dbReference type="PRINTS" id="PR00985">
    <property type="entry name" value="TRNASYNTHLEU"/>
</dbReference>
<dbReference type="SUPFAM" id="SSF47323">
    <property type="entry name" value="Anticodon-binding domain of a subclass of class I aminoacyl-tRNA synthetases"/>
    <property type="match status" value="1"/>
</dbReference>
<feature type="short sequence motif" description="'HIGH' region" evidence="9">
    <location>
        <begin position="32"/>
        <end position="42"/>
    </location>
</feature>
<comment type="caution">
    <text evidence="15">The sequence shown here is derived from an EMBL/GenBank/DDBJ whole genome shotgun (WGS) entry which is preliminary data.</text>
</comment>
<reference evidence="15 16" key="1">
    <citation type="submission" date="2024-01" db="EMBL/GenBank/DDBJ databases">
        <authorList>
            <person name="Kunselman E."/>
        </authorList>
    </citation>
    <scope>NUCLEOTIDE SEQUENCE [LARGE SCALE GENOMIC DNA]</scope>
    <source>
        <strain evidence="15">2 abalone samples</strain>
    </source>
</reference>
<dbReference type="InterPro" id="IPR015413">
    <property type="entry name" value="Methionyl/Leucyl_tRNA_Synth"/>
</dbReference>
<dbReference type="Proteomes" id="UP001314181">
    <property type="component" value="Unassembled WGS sequence"/>
</dbReference>